<keyword evidence="4" id="KW-0997">Cell inner membrane</keyword>
<evidence type="ECO:0000256" key="1">
    <source>
        <dbReference type="ARBA" id="ARBA00004429"/>
    </source>
</evidence>
<sequence length="401" mass="45484">MLKHYNWKGVNEQGKDISGFIISSSSDEVRSLLIQRNVRLRDMKRGRVSYLEYKKHRLTNKEITLFSRQLGTLLSAGLPIINSLQLVANQSSKAELRSLVYLLQSQIESGHTFTQALSAYPKHFDQVYMSLIRSGEKSGNLADTLLKLAEHREKLQILREQIKRASQYPLVMLMTIFAVSYIMLTMVIPEFEQLFRGMGAELPWLTKKVLLFSKLIRSHSLTILLFVCGSAYLLRILYQRSDRIKLKMSRYLLIIPVFGPIVTKHSLARFSRTLATNYRSGLPILENISLSAMTTGNLYFQQAIGKAHQNILLGAPIYMALKDEHVFPELLVQMVMIGEQSGKLDDMLEKLASIYDEEASNSINRLSTLLEPMLILILGIIIGGLVIAMYLPIFNLTSLLG</sequence>
<comment type="caution">
    <text evidence="11">The sequence shown here is derived from an EMBL/GenBank/DDBJ whole genome shotgun (WGS) entry which is preliminary data.</text>
</comment>
<proteinExistence type="inferred from homology"/>
<evidence type="ECO:0000259" key="10">
    <source>
        <dbReference type="Pfam" id="PF00482"/>
    </source>
</evidence>
<evidence type="ECO:0000256" key="3">
    <source>
        <dbReference type="ARBA" id="ARBA00022475"/>
    </source>
</evidence>
<name>A0ABM9A2A2_9VIBR</name>
<keyword evidence="8" id="KW-0175">Coiled coil</keyword>
<dbReference type="InterPro" id="IPR018076">
    <property type="entry name" value="T2SS_GspF_dom"/>
</dbReference>
<dbReference type="InterPro" id="IPR042094">
    <property type="entry name" value="T2SS_GspF_sf"/>
</dbReference>
<dbReference type="InterPro" id="IPR003004">
    <property type="entry name" value="GspF/PilC"/>
</dbReference>
<protein>
    <submittedName>
        <fullName evidence="11">Type II secretion system protein F</fullName>
    </submittedName>
</protein>
<evidence type="ECO:0000313" key="11">
    <source>
        <dbReference type="EMBL" id="CAH0538666.1"/>
    </source>
</evidence>
<evidence type="ECO:0000256" key="6">
    <source>
        <dbReference type="ARBA" id="ARBA00022989"/>
    </source>
</evidence>
<evidence type="ECO:0000256" key="8">
    <source>
        <dbReference type="SAM" id="Coils"/>
    </source>
</evidence>
<evidence type="ECO:0000256" key="9">
    <source>
        <dbReference type="SAM" id="Phobius"/>
    </source>
</evidence>
<keyword evidence="7 9" id="KW-0472">Membrane</keyword>
<feature type="transmembrane region" description="Helical" evidence="9">
    <location>
        <begin position="168"/>
        <end position="188"/>
    </location>
</feature>
<accession>A0ABM9A2A2</accession>
<dbReference type="Proteomes" id="UP000838748">
    <property type="component" value="Unassembled WGS sequence"/>
</dbReference>
<dbReference type="PRINTS" id="PR00812">
    <property type="entry name" value="BCTERIALGSPF"/>
</dbReference>
<reference evidence="11" key="1">
    <citation type="submission" date="2021-11" db="EMBL/GenBank/DDBJ databases">
        <authorList>
            <person name="Rodrigo-Torres L."/>
            <person name="Arahal R. D."/>
            <person name="Lucena T."/>
        </authorList>
    </citation>
    <scope>NUCLEOTIDE SEQUENCE</scope>
    <source>
        <strain evidence="11">CECT 7928</strain>
    </source>
</reference>
<dbReference type="Pfam" id="PF00482">
    <property type="entry name" value="T2SSF"/>
    <property type="match status" value="2"/>
</dbReference>
<keyword evidence="3" id="KW-1003">Cell membrane</keyword>
<feature type="transmembrane region" description="Helical" evidence="9">
    <location>
        <begin position="220"/>
        <end position="238"/>
    </location>
</feature>
<evidence type="ECO:0000313" key="12">
    <source>
        <dbReference type="Proteomes" id="UP000838748"/>
    </source>
</evidence>
<evidence type="ECO:0000256" key="4">
    <source>
        <dbReference type="ARBA" id="ARBA00022519"/>
    </source>
</evidence>
<evidence type="ECO:0000256" key="2">
    <source>
        <dbReference type="ARBA" id="ARBA00005745"/>
    </source>
</evidence>
<evidence type="ECO:0000256" key="7">
    <source>
        <dbReference type="ARBA" id="ARBA00023136"/>
    </source>
</evidence>
<organism evidence="11 12">
    <name type="scientific">Vibrio marisflavi CECT 7928</name>
    <dbReference type="NCBI Taxonomy" id="634439"/>
    <lineage>
        <taxon>Bacteria</taxon>
        <taxon>Pseudomonadati</taxon>
        <taxon>Pseudomonadota</taxon>
        <taxon>Gammaproteobacteria</taxon>
        <taxon>Vibrionales</taxon>
        <taxon>Vibrionaceae</taxon>
        <taxon>Vibrio</taxon>
    </lineage>
</organism>
<comment type="subcellular location">
    <subcellularLocation>
        <location evidence="1">Cell inner membrane</location>
        <topology evidence="1">Multi-pass membrane protein</topology>
    </subcellularLocation>
</comment>
<keyword evidence="5 9" id="KW-0812">Transmembrane</keyword>
<dbReference type="RefSeq" id="WP_237360926.1">
    <property type="nucleotide sequence ID" value="NZ_CAKLDM010000002.1"/>
</dbReference>
<dbReference type="PANTHER" id="PTHR30012">
    <property type="entry name" value="GENERAL SECRETION PATHWAY PROTEIN"/>
    <property type="match status" value="1"/>
</dbReference>
<feature type="domain" description="Type II secretion system protein GspF" evidence="10">
    <location>
        <begin position="66"/>
        <end position="189"/>
    </location>
</feature>
<comment type="similarity">
    <text evidence="2">Belongs to the GSP F family.</text>
</comment>
<dbReference type="PANTHER" id="PTHR30012:SF7">
    <property type="entry name" value="PROTEIN TRANSPORT PROTEIN HOFC HOMOLOG"/>
    <property type="match status" value="1"/>
</dbReference>
<evidence type="ECO:0000256" key="5">
    <source>
        <dbReference type="ARBA" id="ARBA00022692"/>
    </source>
</evidence>
<keyword evidence="6 9" id="KW-1133">Transmembrane helix</keyword>
<dbReference type="EMBL" id="CAKLDM010000002">
    <property type="protein sequence ID" value="CAH0538666.1"/>
    <property type="molecule type" value="Genomic_DNA"/>
</dbReference>
<gene>
    <name evidence="11" type="primary">gspF</name>
    <name evidence="11" type="ORF">VMF7928_01574</name>
</gene>
<feature type="domain" description="Type II secretion system protein GspF" evidence="10">
    <location>
        <begin position="270"/>
        <end position="392"/>
    </location>
</feature>
<feature type="coiled-coil region" evidence="8">
    <location>
        <begin position="141"/>
        <end position="168"/>
    </location>
</feature>
<keyword evidence="12" id="KW-1185">Reference proteome</keyword>
<dbReference type="Gene3D" id="1.20.81.30">
    <property type="entry name" value="Type II secretion system (T2SS), domain F"/>
    <property type="match status" value="2"/>
</dbReference>
<feature type="transmembrane region" description="Helical" evidence="9">
    <location>
        <begin position="373"/>
        <end position="393"/>
    </location>
</feature>